<name>A0A261VIR8_9BORD</name>
<accession>A0A261VIR8</accession>
<feature type="region of interest" description="Disordered" evidence="1">
    <location>
        <begin position="1"/>
        <end position="101"/>
    </location>
</feature>
<organism evidence="2 3">
    <name type="scientific">Bordetella genomosp. 2</name>
    <dbReference type="NCBI Taxonomy" id="1983456"/>
    <lineage>
        <taxon>Bacteria</taxon>
        <taxon>Pseudomonadati</taxon>
        <taxon>Pseudomonadota</taxon>
        <taxon>Betaproteobacteria</taxon>
        <taxon>Burkholderiales</taxon>
        <taxon>Alcaligenaceae</taxon>
        <taxon>Bordetella</taxon>
    </lineage>
</organism>
<dbReference type="Proteomes" id="UP000215633">
    <property type="component" value="Unassembled WGS sequence"/>
</dbReference>
<feature type="compositionally biased region" description="Basic residues" evidence="1">
    <location>
        <begin position="92"/>
        <end position="101"/>
    </location>
</feature>
<feature type="compositionally biased region" description="Basic and acidic residues" evidence="1">
    <location>
        <begin position="1"/>
        <end position="11"/>
    </location>
</feature>
<dbReference type="EMBL" id="NEVT01000007">
    <property type="protein sequence ID" value="OZI73727.1"/>
    <property type="molecule type" value="Genomic_DNA"/>
</dbReference>
<evidence type="ECO:0000313" key="2">
    <source>
        <dbReference type="EMBL" id="OZI73727.1"/>
    </source>
</evidence>
<proteinExistence type="predicted"/>
<gene>
    <name evidence="2" type="ORF">CAL24_17935</name>
</gene>
<feature type="compositionally biased region" description="Basic and acidic residues" evidence="1">
    <location>
        <begin position="31"/>
        <end position="44"/>
    </location>
</feature>
<keyword evidence="3" id="KW-1185">Reference proteome</keyword>
<evidence type="ECO:0000313" key="3">
    <source>
        <dbReference type="Proteomes" id="UP000215633"/>
    </source>
</evidence>
<protein>
    <submittedName>
        <fullName evidence="2">Uncharacterized protein</fullName>
    </submittedName>
</protein>
<reference evidence="3" key="1">
    <citation type="submission" date="2017-05" db="EMBL/GenBank/DDBJ databases">
        <title>Complete and WGS of Bordetella genogroups.</title>
        <authorList>
            <person name="Spilker T."/>
            <person name="Lipuma J."/>
        </authorList>
    </citation>
    <scope>NUCLEOTIDE SEQUENCE [LARGE SCALE GENOMIC DNA]</scope>
    <source>
        <strain evidence="3">AU8256</strain>
    </source>
</reference>
<evidence type="ECO:0000256" key="1">
    <source>
        <dbReference type="SAM" id="MobiDB-lite"/>
    </source>
</evidence>
<comment type="caution">
    <text evidence="2">The sequence shown here is derived from an EMBL/GenBank/DDBJ whole genome shotgun (WGS) entry which is preliminary data.</text>
</comment>
<sequence length="101" mass="10809">MTRSDPPDRNPRAGQRLPQPDPNRGAPRPRHVSDEQAQRPDMDHPPPAGGGDRPLFDRGTASADQAARTGGITDEGNFTPPDTGREDPGAKGGRRPPRGED</sequence>
<dbReference type="RefSeq" id="WP_094807450.1">
    <property type="nucleotide sequence ID" value="NZ_NEVT01000007.1"/>
</dbReference>
<dbReference type="AlphaFoldDB" id="A0A261VIR8"/>